<dbReference type="Proteomes" id="UP000177622">
    <property type="component" value="Unassembled WGS sequence"/>
</dbReference>
<comment type="caution">
    <text evidence="8">The sequence shown here is derived from an EMBL/GenBank/DDBJ whole genome shotgun (WGS) entry which is preliminary data.</text>
</comment>
<proteinExistence type="inferred from homology"/>
<dbReference type="Pfam" id="PF01408">
    <property type="entry name" value="GFO_IDH_MocA"/>
    <property type="match status" value="1"/>
</dbReference>
<dbReference type="Pfam" id="PF22725">
    <property type="entry name" value="GFO_IDH_MocA_C3"/>
    <property type="match status" value="1"/>
</dbReference>
<dbReference type="PANTHER" id="PTHR22604:SF105">
    <property type="entry name" value="TRANS-1,2-DIHYDROBENZENE-1,2-DIOL DEHYDROGENASE"/>
    <property type="match status" value="1"/>
</dbReference>
<dbReference type="GO" id="GO:0000166">
    <property type="term" value="F:nucleotide binding"/>
    <property type="evidence" value="ECO:0007669"/>
    <property type="project" value="InterPro"/>
</dbReference>
<sequence>MSHELQKPILRWGIIGTGLISSWFVSDMVVPRADATAKHIIQAIGSSSEEKGRAFAQKFGGDATPSIYGSYDAVYADPEVDIVYIGIPHAFHKDACLKAISHRKHVLCEKPFTLNEQEAQEVFDAAKKKGVFVMEAMWTRFMPLTEQLLRLVHQEKRIGDVHRVFCDFGMLMDLDSLPATSRLKDPALGAGTLLDIGVYSLTWGLLGLDEGIASAALTPQVFSAQSISEGIDVTTSIVLHYPQNGRQGILTSSMKAKSDPVFARIEGSKGTVFIEGIAPSLPRRFTVVFNDAAAERQIYDAPPKVGKGFFYEADAVANDIVAGRVENATMPWDETLRVLALMDGIRARGVGQASK</sequence>
<organism evidence="8 9">
    <name type="scientific">Penicillium arizonense</name>
    <dbReference type="NCBI Taxonomy" id="1835702"/>
    <lineage>
        <taxon>Eukaryota</taxon>
        <taxon>Fungi</taxon>
        <taxon>Dikarya</taxon>
        <taxon>Ascomycota</taxon>
        <taxon>Pezizomycotina</taxon>
        <taxon>Eurotiomycetes</taxon>
        <taxon>Eurotiomycetidae</taxon>
        <taxon>Eurotiales</taxon>
        <taxon>Aspergillaceae</taxon>
        <taxon>Penicillium</taxon>
    </lineage>
</organism>
<evidence type="ECO:0000313" key="9">
    <source>
        <dbReference type="Proteomes" id="UP000177622"/>
    </source>
</evidence>
<name>A0A1F5LTE8_PENAI</name>
<feature type="domain" description="GFO/IDH/MocA-like oxidoreductase" evidence="7">
    <location>
        <begin position="150"/>
        <end position="272"/>
    </location>
</feature>
<dbReference type="Gene3D" id="3.30.360.10">
    <property type="entry name" value="Dihydrodipicolinate Reductase, domain 2"/>
    <property type="match status" value="1"/>
</dbReference>
<dbReference type="InterPro" id="IPR050984">
    <property type="entry name" value="Gfo/Idh/MocA_domain"/>
</dbReference>
<evidence type="ECO:0000256" key="4">
    <source>
        <dbReference type="ARBA" id="ARBA00042988"/>
    </source>
</evidence>
<evidence type="ECO:0000256" key="2">
    <source>
        <dbReference type="ARBA" id="ARBA00023002"/>
    </source>
</evidence>
<accession>A0A1F5LTE8</accession>
<dbReference type="SUPFAM" id="SSF55347">
    <property type="entry name" value="Glyceraldehyde-3-phosphate dehydrogenase-like, C-terminal domain"/>
    <property type="match status" value="1"/>
</dbReference>
<dbReference type="RefSeq" id="XP_022491825.1">
    <property type="nucleotide sequence ID" value="XM_022628421.1"/>
</dbReference>
<evidence type="ECO:0000256" key="3">
    <source>
        <dbReference type="ARBA" id="ARBA00038984"/>
    </source>
</evidence>
<dbReference type="GeneID" id="34573155"/>
<dbReference type="EC" id="1.1.1.179" evidence="3"/>
<evidence type="ECO:0000313" key="8">
    <source>
        <dbReference type="EMBL" id="OGE56397.1"/>
    </source>
</evidence>
<evidence type="ECO:0000259" key="6">
    <source>
        <dbReference type="Pfam" id="PF01408"/>
    </source>
</evidence>
<reference evidence="8 9" key="1">
    <citation type="journal article" date="2016" name="Sci. Rep.">
        <title>Penicillium arizonense, a new, genome sequenced fungal species, reveals a high chemical diversity in secreted metabolites.</title>
        <authorList>
            <person name="Grijseels S."/>
            <person name="Nielsen J.C."/>
            <person name="Randelovic M."/>
            <person name="Nielsen J."/>
            <person name="Nielsen K.F."/>
            <person name="Workman M."/>
            <person name="Frisvad J.C."/>
        </authorList>
    </citation>
    <scope>NUCLEOTIDE SEQUENCE [LARGE SCALE GENOMIC DNA]</scope>
    <source>
        <strain evidence="8 9">CBS 141311</strain>
    </source>
</reference>
<dbReference type="Gene3D" id="3.40.50.720">
    <property type="entry name" value="NAD(P)-binding Rossmann-like Domain"/>
    <property type="match status" value="1"/>
</dbReference>
<evidence type="ECO:0000256" key="5">
    <source>
        <dbReference type="ARBA" id="ARBA00049233"/>
    </source>
</evidence>
<comment type="similarity">
    <text evidence="1">Belongs to the Gfo/Idh/MocA family.</text>
</comment>
<dbReference type="SUPFAM" id="SSF51735">
    <property type="entry name" value="NAD(P)-binding Rossmann-fold domains"/>
    <property type="match status" value="1"/>
</dbReference>
<evidence type="ECO:0000256" key="1">
    <source>
        <dbReference type="ARBA" id="ARBA00010928"/>
    </source>
</evidence>
<dbReference type="InterPro" id="IPR000683">
    <property type="entry name" value="Gfo/Idh/MocA-like_OxRdtase_N"/>
</dbReference>
<dbReference type="GO" id="GO:0047837">
    <property type="term" value="F:D-xylose 1-dehydrogenase (NADP+) activity"/>
    <property type="evidence" value="ECO:0007669"/>
    <property type="project" value="UniProtKB-EC"/>
</dbReference>
<evidence type="ECO:0000259" key="7">
    <source>
        <dbReference type="Pfam" id="PF22725"/>
    </source>
</evidence>
<comment type="catalytic activity">
    <reaction evidence="5">
        <text>D-xylose + NADP(+) = D-xylono-1,5-lactone + NADPH + H(+)</text>
        <dbReference type="Rhea" id="RHEA:22000"/>
        <dbReference type="ChEBI" id="CHEBI:15378"/>
        <dbReference type="ChEBI" id="CHEBI:15867"/>
        <dbReference type="ChEBI" id="CHEBI:53455"/>
        <dbReference type="ChEBI" id="CHEBI:57783"/>
        <dbReference type="ChEBI" id="CHEBI:58349"/>
        <dbReference type="EC" id="1.1.1.179"/>
    </reaction>
</comment>
<gene>
    <name evidence="8" type="ORF">PENARI_c003G06071</name>
</gene>
<dbReference type="STRING" id="1835702.A0A1F5LTE8"/>
<dbReference type="OrthoDB" id="2129491at2759"/>
<feature type="domain" description="Gfo/Idh/MocA-like oxidoreductase N-terminal" evidence="6">
    <location>
        <begin position="10"/>
        <end position="135"/>
    </location>
</feature>
<dbReference type="AlphaFoldDB" id="A0A1F5LTE8"/>
<dbReference type="EMBL" id="LXJU01000003">
    <property type="protein sequence ID" value="OGE56397.1"/>
    <property type="molecule type" value="Genomic_DNA"/>
</dbReference>
<dbReference type="InterPro" id="IPR055170">
    <property type="entry name" value="GFO_IDH_MocA-like_dom"/>
</dbReference>
<protein>
    <recommendedName>
        <fullName evidence="3">D-xylose 1-dehydrogenase (NADP(+), D-xylono-1,5-lactone-forming)</fullName>
        <ecNumber evidence="3">1.1.1.179</ecNumber>
    </recommendedName>
    <alternativeName>
        <fullName evidence="4">D-xylose-NADP dehydrogenase</fullName>
    </alternativeName>
</protein>
<keyword evidence="2" id="KW-0560">Oxidoreductase</keyword>
<keyword evidence="9" id="KW-1185">Reference proteome</keyword>
<dbReference type="InterPro" id="IPR036291">
    <property type="entry name" value="NAD(P)-bd_dom_sf"/>
</dbReference>
<dbReference type="PANTHER" id="PTHR22604">
    <property type="entry name" value="OXIDOREDUCTASES"/>
    <property type="match status" value="1"/>
</dbReference>